<comment type="caution">
    <text evidence="1">The sequence shown here is derived from an EMBL/GenBank/DDBJ whole genome shotgun (WGS) entry which is preliminary data.</text>
</comment>
<gene>
    <name evidence="1" type="ORF">FNV43_RR16942</name>
</gene>
<evidence type="ECO:0000313" key="1">
    <source>
        <dbReference type="EMBL" id="KAF3443021.1"/>
    </source>
</evidence>
<name>A0A8K0GZQ9_9ROSA</name>
<dbReference type="Proteomes" id="UP000796880">
    <property type="component" value="Unassembled WGS sequence"/>
</dbReference>
<accession>A0A8K0GZQ9</accession>
<organism evidence="1 2">
    <name type="scientific">Rhamnella rubrinervis</name>
    <dbReference type="NCBI Taxonomy" id="2594499"/>
    <lineage>
        <taxon>Eukaryota</taxon>
        <taxon>Viridiplantae</taxon>
        <taxon>Streptophyta</taxon>
        <taxon>Embryophyta</taxon>
        <taxon>Tracheophyta</taxon>
        <taxon>Spermatophyta</taxon>
        <taxon>Magnoliopsida</taxon>
        <taxon>eudicotyledons</taxon>
        <taxon>Gunneridae</taxon>
        <taxon>Pentapetalae</taxon>
        <taxon>rosids</taxon>
        <taxon>fabids</taxon>
        <taxon>Rosales</taxon>
        <taxon>Rhamnaceae</taxon>
        <taxon>rhamnoid group</taxon>
        <taxon>Rhamneae</taxon>
        <taxon>Rhamnella</taxon>
    </lineage>
</organism>
<proteinExistence type="predicted"/>
<keyword evidence="2" id="KW-1185">Reference proteome</keyword>
<evidence type="ECO:0000313" key="2">
    <source>
        <dbReference type="Proteomes" id="UP000796880"/>
    </source>
</evidence>
<protein>
    <submittedName>
        <fullName evidence="1">Uncharacterized protein</fullName>
    </submittedName>
</protein>
<dbReference type="AlphaFoldDB" id="A0A8K0GZQ9"/>
<sequence length="114" mass="12330">MDGRHASAKWLGPLVFWSKVPPLHRGKANLDSLEGTHRKASIGWPKIASFICREGTLGQMAEDLGNLAKGKTTFSNLAEGIDRLAEGYFSIWRDDTLGQMVDALVGLAEGASFA</sequence>
<reference evidence="1" key="1">
    <citation type="submission" date="2020-03" db="EMBL/GenBank/DDBJ databases">
        <title>A high-quality chromosome-level genome assembly of a woody plant with both climbing and erect habits, Rhamnella rubrinervis.</title>
        <authorList>
            <person name="Lu Z."/>
            <person name="Yang Y."/>
            <person name="Zhu X."/>
            <person name="Sun Y."/>
        </authorList>
    </citation>
    <scope>NUCLEOTIDE SEQUENCE</scope>
    <source>
        <strain evidence="1">BYM</strain>
        <tissue evidence="1">Leaf</tissue>
    </source>
</reference>
<dbReference type="EMBL" id="VOIH02000007">
    <property type="protein sequence ID" value="KAF3443021.1"/>
    <property type="molecule type" value="Genomic_DNA"/>
</dbReference>